<protein>
    <submittedName>
        <fullName evidence="1">Uncharacterized protein</fullName>
    </submittedName>
</protein>
<evidence type="ECO:0000313" key="2">
    <source>
        <dbReference type="Proteomes" id="UP001527925"/>
    </source>
</evidence>
<dbReference type="EMBL" id="JADGIZ020000010">
    <property type="protein sequence ID" value="KAL2917557.1"/>
    <property type="molecule type" value="Genomic_DNA"/>
</dbReference>
<organism evidence="1 2">
    <name type="scientific">Polyrhizophydium stewartii</name>
    <dbReference type="NCBI Taxonomy" id="2732419"/>
    <lineage>
        <taxon>Eukaryota</taxon>
        <taxon>Fungi</taxon>
        <taxon>Fungi incertae sedis</taxon>
        <taxon>Chytridiomycota</taxon>
        <taxon>Chytridiomycota incertae sedis</taxon>
        <taxon>Chytridiomycetes</taxon>
        <taxon>Rhizophydiales</taxon>
        <taxon>Rhizophydiales incertae sedis</taxon>
        <taxon>Polyrhizophydium</taxon>
    </lineage>
</organism>
<name>A0ABR4NDF0_9FUNG</name>
<dbReference type="Proteomes" id="UP001527925">
    <property type="component" value="Unassembled WGS sequence"/>
</dbReference>
<comment type="caution">
    <text evidence="1">The sequence shown here is derived from an EMBL/GenBank/DDBJ whole genome shotgun (WGS) entry which is preliminary data.</text>
</comment>
<sequence length="180" mass="18769">MTPPAAWACSVCRGSFQSHRFECRECGHSECSFCVDDSRPAIVNAAGQRARRVGDSFYCGLPGSLPLAPPGFADMHPHLLLTSKGGRCSVCAKQLLQFEPTKACKPCSFVACAPCYNAKAGERSVRSRNAASTPGPQDGFMDYASGAIDLASSGLSAAGGFGAIKEAGKKVGDLFGQLAK</sequence>
<proteinExistence type="predicted"/>
<accession>A0ABR4NDF0</accession>
<keyword evidence="2" id="KW-1185">Reference proteome</keyword>
<evidence type="ECO:0000313" key="1">
    <source>
        <dbReference type="EMBL" id="KAL2917557.1"/>
    </source>
</evidence>
<reference evidence="1 2" key="1">
    <citation type="submission" date="2023-09" db="EMBL/GenBank/DDBJ databases">
        <title>Pangenome analysis of Batrachochytrium dendrobatidis and related Chytrids.</title>
        <authorList>
            <person name="Yacoub M.N."/>
            <person name="Stajich J.E."/>
            <person name="James T.Y."/>
        </authorList>
    </citation>
    <scope>NUCLEOTIDE SEQUENCE [LARGE SCALE GENOMIC DNA]</scope>
    <source>
        <strain evidence="1 2">JEL0888</strain>
    </source>
</reference>
<gene>
    <name evidence="1" type="ORF">HK105_202842</name>
</gene>